<evidence type="ECO:0000259" key="1">
    <source>
        <dbReference type="Pfam" id="PF13302"/>
    </source>
</evidence>
<dbReference type="EMBL" id="BAABGZ010000074">
    <property type="protein sequence ID" value="GAA4365656.1"/>
    <property type="molecule type" value="Genomic_DNA"/>
</dbReference>
<evidence type="ECO:0000313" key="2">
    <source>
        <dbReference type="EMBL" id="GAA4365656.1"/>
    </source>
</evidence>
<gene>
    <name evidence="2" type="ORF">GCM10023185_36140</name>
</gene>
<sequence>MLPFKTIAAIITRLLPAVTDPAQNYLFNTVWVAVAQAENLMVAAICFRGEPNEQGEVEIGYETFAPFLNRGFITESIAALSHWALAQPKTRAVLAVTAADNAASHRALPKNDFVPESQADNEVRLLLLYATGFSSVTIA</sequence>
<evidence type="ECO:0000313" key="3">
    <source>
        <dbReference type="Proteomes" id="UP001501153"/>
    </source>
</evidence>
<name>A0ABP8IPU4_9BACT</name>
<keyword evidence="3" id="KW-1185">Reference proteome</keyword>
<dbReference type="SUPFAM" id="SSF55729">
    <property type="entry name" value="Acyl-CoA N-acyltransferases (Nat)"/>
    <property type="match status" value="1"/>
</dbReference>
<accession>A0ABP8IPU4</accession>
<organism evidence="2 3">
    <name type="scientific">Hymenobacter saemangeumensis</name>
    <dbReference type="NCBI Taxonomy" id="1084522"/>
    <lineage>
        <taxon>Bacteria</taxon>
        <taxon>Pseudomonadati</taxon>
        <taxon>Bacteroidota</taxon>
        <taxon>Cytophagia</taxon>
        <taxon>Cytophagales</taxon>
        <taxon>Hymenobacteraceae</taxon>
        <taxon>Hymenobacter</taxon>
    </lineage>
</organism>
<proteinExistence type="predicted"/>
<protein>
    <recommendedName>
        <fullName evidence="1">N-acetyltransferase domain-containing protein</fullName>
    </recommendedName>
</protein>
<dbReference type="InterPro" id="IPR016181">
    <property type="entry name" value="Acyl_CoA_acyltransferase"/>
</dbReference>
<dbReference type="InterPro" id="IPR000182">
    <property type="entry name" value="GNAT_dom"/>
</dbReference>
<dbReference type="PANTHER" id="PTHR43441">
    <property type="entry name" value="RIBOSOMAL-PROTEIN-SERINE ACETYLTRANSFERASE"/>
    <property type="match status" value="1"/>
</dbReference>
<dbReference type="Proteomes" id="UP001501153">
    <property type="component" value="Unassembled WGS sequence"/>
</dbReference>
<dbReference type="InterPro" id="IPR051908">
    <property type="entry name" value="Ribosomal_N-acetyltransferase"/>
</dbReference>
<comment type="caution">
    <text evidence="2">The sequence shown here is derived from an EMBL/GenBank/DDBJ whole genome shotgun (WGS) entry which is preliminary data.</text>
</comment>
<dbReference type="Pfam" id="PF13302">
    <property type="entry name" value="Acetyltransf_3"/>
    <property type="match status" value="1"/>
</dbReference>
<dbReference type="PANTHER" id="PTHR43441:SF6">
    <property type="entry name" value="N-ACETYLTRANSFERASE DOMAIN-CONTAINING PROTEIN"/>
    <property type="match status" value="1"/>
</dbReference>
<reference evidence="3" key="1">
    <citation type="journal article" date="2019" name="Int. J. Syst. Evol. Microbiol.">
        <title>The Global Catalogue of Microorganisms (GCM) 10K type strain sequencing project: providing services to taxonomists for standard genome sequencing and annotation.</title>
        <authorList>
            <consortium name="The Broad Institute Genomics Platform"/>
            <consortium name="The Broad Institute Genome Sequencing Center for Infectious Disease"/>
            <person name="Wu L."/>
            <person name="Ma J."/>
        </authorList>
    </citation>
    <scope>NUCLEOTIDE SEQUENCE [LARGE SCALE GENOMIC DNA]</scope>
    <source>
        <strain evidence="3">JCM 17923</strain>
    </source>
</reference>
<feature type="domain" description="N-acetyltransferase" evidence="1">
    <location>
        <begin position="28"/>
        <end position="113"/>
    </location>
</feature>
<dbReference type="Gene3D" id="3.40.630.30">
    <property type="match status" value="1"/>
</dbReference>